<dbReference type="GO" id="GO:0008483">
    <property type="term" value="F:transaminase activity"/>
    <property type="evidence" value="ECO:0007669"/>
    <property type="project" value="UniProtKB-KW"/>
</dbReference>
<dbReference type="InterPro" id="IPR015424">
    <property type="entry name" value="PyrdxlP-dep_Trfase"/>
</dbReference>
<comment type="cofactor">
    <cofactor evidence="1 6">
        <name>pyridoxal 5'-phosphate</name>
        <dbReference type="ChEBI" id="CHEBI:597326"/>
    </cofactor>
</comment>
<keyword evidence="4" id="KW-0663">Pyridoxal phosphate</keyword>
<proteinExistence type="inferred from homology"/>
<dbReference type="NCBIfam" id="TIGR01977">
    <property type="entry name" value="am_tr_V_EF2568"/>
    <property type="match status" value="1"/>
</dbReference>
<protein>
    <recommendedName>
        <fullName evidence="3">cysteine desulfurase</fullName>
        <ecNumber evidence="3">2.8.1.7</ecNumber>
    </recommendedName>
</protein>
<comment type="similarity">
    <text evidence="2">Belongs to the class-V pyridoxal-phosphate-dependent aminotransferase family. Csd subfamily.</text>
</comment>
<dbReference type="InterPro" id="IPR020578">
    <property type="entry name" value="Aminotrans_V_PyrdxlP_BS"/>
</dbReference>
<evidence type="ECO:0000256" key="3">
    <source>
        <dbReference type="ARBA" id="ARBA00012239"/>
    </source>
</evidence>
<dbReference type="Pfam" id="PF00266">
    <property type="entry name" value="Aminotran_5"/>
    <property type="match status" value="1"/>
</dbReference>
<dbReference type="InterPro" id="IPR010969">
    <property type="entry name" value="Cys_dSase-rel_unknwn_funct"/>
</dbReference>
<evidence type="ECO:0000313" key="8">
    <source>
        <dbReference type="EMBL" id="MCU6685838.1"/>
    </source>
</evidence>
<keyword evidence="8" id="KW-0032">Aminotransferase</keyword>
<dbReference type="Proteomes" id="UP001652431">
    <property type="component" value="Unassembled WGS sequence"/>
</dbReference>
<dbReference type="EC" id="2.8.1.7" evidence="3"/>
<dbReference type="InterPro" id="IPR000192">
    <property type="entry name" value="Aminotrans_V_dom"/>
</dbReference>
<dbReference type="SUPFAM" id="SSF53383">
    <property type="entry name" value="PLP-dependent transferases"/>
    <property type="match status" value="1"/>
</dbReference>
<dbReference type="Gene3D" id="3.90.1150.10">
    <property type="entry name" value="Aspartate Aminotransferase, domain 1"/>
    <property type="match status" value="1"/>
</dbReference>
<reference evidence="8 9" key="1">
    <citation type="journal article" date="2021" name="ISME Commun">
        <title>Automated analysis of genomic sequences facilitates high-throughput and comprehensive description of bacteria.</title>
        <authorList>
            <person name="Hitch T.C.A."/>
        </authorList>
    </citation>
    <scope>NUCLEOTIDE SEQUENCE [LARGE SCALE GENOMIC DNA]</scope>
    <source>
        <strain evidence="8 9">Sanger_03</strain>
    </source>
</reference>
<name>A0ABT2RKA6_9FIRM</name>
<evidence type="ECO:0000259" key="7">
    <source>
        <dbReference type="Pfam" id="PF00266"/>
    </source>
</evidence>
<dbReference type="EMBL" id="JAOQJU010000003">
    <property type="protein sequence ID" value="MCU6685838.1"/>
    <property type="molecule type" value="Genomic_DNA"/>
</dbReference>
<comment type="catalytic activity">
    <reaction evidence="5">
        <text>(sulfur carrier)-H + L-cysteine = (sulfur carrier)-SH + L-alanine</text>
        <dbReference type="Rhea" id="RHEA:43892"/>
        <dbReference type="Rhea" id="RHEA-COMP:14737"/>
        <dbReference type="Rhea" id="RHEA-COMP:14739"/>
        <dbReference type="ChEBI" id="CHEBI:29917"/>
        <dbReference type="ChEBI" id="CHEBI:35235"/>
        <dbReference type="ChEBI" id="CHEBI:57972"/>
        <dbReference type="ChEBI" id="CHEBI:64428"/>
        <dbReference type="EC" id="2.8.1.7"/>
    </reaction>
</comment>
<dbReference type="PANTHER" id="PTHR43586:SF4">
    <property type="entry name" value="ISOPENICILLIN N EPIMERASE"/>
    <property type="match status" value="1"/>
</dbReference>
<evidence type="ECO:0000256" key="1">
    <source>
        <dbReference type="ARBA" id="ARBA00001933"/>
    </source>
</evidence>
<evidence type="ECO:0000313" key="9">
    <source>
        <dbReference type="Proteomes" id="UP001652431"/>
    </source>
</evidence>
<accession>A0ABT2RKA6</accession>
<evidence type="ECO:0000256" key="5">
    <source>
        <dbReference type="ARBA" id="ARBA00050776"/>
    </source>
</evidence>
<dbReference type="InterPro" id="IPR015421">
    <property type="entry name" value="PyrdxlP-dep_Trfase_major"/>
</dbReference>
<sequence>MENKHTGIYFDNGSTSYPKAPKVADAVAHLLSSGAFNINRGSYEGAYEVAGMVLDTREKLAELFHAETSKQVVFTPGITHSLNYFIKGFLKPGDHVIVTGMEHNAVMRPLFQMERLGICYDMARTDREGMVCPEDVESLIRQETKAVIVVHASNVCGTIVPIEEIGNICEKHSIFFAVDTAQSAGTIPVDMQGAHIDFLAFTGHKGLLGPQGIGGFLISERLNAAMEPLIAGGTGSQSDRLEMPDSLPDKFESGTLNLPGIAGLHAALSYLEEVGVERLYRKKMDLTAYFLEQVKEFSGIQIVGRQDLAHRVAVVSLDFRRQDNAMIAFELEQQYGIMTRVGLHCAPMAHRSLGTYPRGTVRFAFGSANKKEEIDICIQAFKELGIR</sequence>
<comment type="caution">
    <text evidence="8">The sequence shown here is derived from an EMBL/GenBank/DDBJ whole genome shotgun (WGS) entry which is preliminary data.</text>
</comment>
<dbReference type="PANTHER" id="PTHR43586">
    <property type="entry name" value="CYSTEINE DESULFURASE"/>
    <property type="match status" value="1"/>
</dbReference>
<feature type="domain" description="Aminotransferase class V" evidence="7">
    <location>
        <begin position="8"/>
        <end position="375"/>
    </location>
</feature>
<evidence type="ECO:0000256" key="4">
    <source>
        <dbReference type="ARBA" id="ARBA00022898"/>
    </source>
</evidence>
<dbReference type="Gene3D" id="3.40.640.10">
    <property type="entry name" value="Type I PLP-dependent aspartate aminotransferase-like (Major domain)"/>
    <property type="match status" value="1"/>
</dbReference>
<keyword evidence="8" id="KW-0808">Transferase</keyword>
<dbReference type="InterPro" id="IPR016454">
    <property type="entry name" value="Cysteine_dSase"/>
</dbReference>
<keyword evidence="9" id="KW-1185">Reference proteome</keyword>
<dbReference type="InterPro" id="IPR015422">
    <property type="entry name" value="PyrdxlP-dep_Trfase_small"/>
</dbReference>
<evidence type="ECO:0000256" key="2">
    <source>
        <dbReference type="ARBA" id="ARBA00010447"/>
    </source>
</evidence>
<evidence type="ECO:0000256" key="6">
    <source>
        <dbReference type="RuleBase" id="RU004504"/>
    </source>
</evidence>
<gene>
    <name evidence="8" type="ORF">OCV99_04555</name>
</gene>
<dbReference type="PROSITE" id="PS00595">
    <property type="entry name" value="AA_TRANSFER_CLASS_5"/>
    <property type="match status" value="1"/>
</dbReference>
<dbReference type="RefSeq" id="WP_158368646.1">
    <property type="nucleotide sequence ID" value="NZ_JAOQJU010000003.1"/>
</dbReference>
<dbReference type="PIRSF" id="PIRSF005572">
    <property type="entry name" value="NifS"/>
    <property type="match status" value="1"/>
</dbReference>
<organism evidence="8 9">
    <name type="scientific">Dorea acetigenes</name>
    <dbReference type="NCBI Taxonomy" id="2981787"/>
    <lineage>
        <taxon>Bacteria</taxon>
        <taxon>Bacillati</taxon>
        <taxon>Bacillota</taxon>
        <taxon>Clostridia</taxon>
        <taxon>Lachnospirales</taxon>
        <taxon>Lachnospiraceae</taxon>
        <taxon>Dorea</taxon>
    </lineage>
</organism>